<organism evidence="2 3">
    <name type="scientific">Vibrio halioticoli NBRC 102217</name>
    <dbReference type="NCBI Taxonomy" id="1219072"/>
    <lineage>
        <taxon>Bacteria</taxon>
        <taxon>Pseudomonadati</taxon>
        <taxon>Pseudomonadota</taxon>
        <taxon>Gammaproteobacteria</taxon>
        <taxon>Vibrionales</taxon>
        <taxon>Vibrionaceae</taxon>
        <taxon>Vibrio</taxon>
    </lineage>
</organism>
<protein>
    <recommendedName>
        <fullName evidence="1">HTH cro/C1-type domain-containing protein</fullName>
    </recommendedName>
</protein>
<dbReference type="EMBL" id="BAUJ01000032">
    <property type="protein sequence ID" value="GAD90088.1"/>
    <property type="molecule type" value="Genomic_DNA"/>
</dbReference>
<keyword evidence="3" id="KW-1185">Reference proteome</keyword>
<dbReference type="CDD" id="cd00093">
    <property type="entry name" value="HTH_XRE"/>
    <property type="match status" value="1"/>
</dbReference>
<dbReference type="GO" id="GO:0003677">
    <property type="term" value="F:DNA binding"/>
    <property type="evidence" value="ECO:0007669"/>
    <property type="project" value="InterPro"/>
</dbReference>
<dbReference type="Pfam" id="PF13560">
    <property type="entry name" value="HTH_31"/>
    <property type="match status" value="1"/>
</dbReference>
<dbReference type="OrthoDB" id="5916950at2"/>
<dbReference type="SUPFAM" id="SSF47413">
    <property type="entry name" value="lambda repressor-like DNA-binding domains"/>
    <property type="match status" value="1"/>
</dbReference>
<dbReference type="PROSITE" id="PS50943">
    <property type="entry name" value="HTH_CROC1"/>
    <property type="match status" value="1"/>
</dbReference>
<reference evidence="2 3" key="1">
    <citation type="submission" date="2013-10" db="EMBL/GenBank/DDBJ databases">
        <authorList>
            <person name="Ichikawa N."/>
            <person name="Kimura A."/>
            <person name="Ohji S."/>
            <person name="Hosoyama A."/>
            <person name="Fujita N."/>
        </authorList>
    </citation>
    <scope>NUCLEOTIDE SEQUENCE [LARGE SCALE GENOMIC DNA]</scope>
    <source>
        <strain evidence="2 3">NBRC 102217</strain>
    </source>
</reference>
<evidence type="ECO:0000259" key="1">
    <source>
        <dbReference type="PROSITE" id="PS50943"/>
    </source>
</evidence>
<gene>
    <name evidence="2" type="ORF">VHA01S_032_00380</name>
</gene>
<sequence length="116" mass="13280">MEFTEQDRTALYDTWMSQKAKMRLTQMDISRKLGVSQAEFGQLLRGRATLTYPFVTRFCEYLKVDASYAIPSLRANVTVENSVITLCSRMSVDGDIRNVYVDGNQVVVEYEHRVGV</sequence>
<evidence type="ECO:0000313" key="2">
    <source>
        <dbReference type="EMBL" id="GAD90088.1"/>
    </source>
</evidence>
<dbReference type="RefSeq" id="WP_023404441.1">
    <property type="nucleotide sequence ID" value="NZ_BAUJ01000032.1"/>
</dbReference>
<dbReference type="Proteomes" id="UP000017800">
    <property type="component" value="Unassembled WGS sequence"/>
</dbReference>
<feature type="domain" description="HTH cro/C1-type" evidence="1">
    <location>
        <begin position="21"/>
        <end position="69"/>
    </location>
</feature>
<dbReference type="InterPro" id="IPR001387">
    <property type="entry name" value="Cro/C1-type_HTH"/>
</dbReference>
<dbReference type="eggNOG" id="ENOG5031UJJ">
    <property type="taxonomic scope" value="Bacteria"/>
</dbReference>
<proteinExistence type="predicted"/>
<reference evidence="2 3" key="2">
    <citation type="submission" date="2013-11" db="EMBL/GenBank/DDBJ databases">
        <title>Whole genome shotgun sequence of Vibrio halioticoli NBRC 102217.</title>
        <authorList>
            <person name="Isaki S."/>
            <person name="Kimura A."/>
            <person name="Ohji S."/>
            <person name="Hosoyama A."/>
            <person name="Fujita N."/>
            <person name="Hashimoto M."/>
            <person name="Hosoyama Y."/>
            <person name="Yamazoe A."/>
        </authorList>
    </citation>
    <scope>NUCLEOTIDE SEQUENCE [LARGE SCALE GENOMIC DNA]</scope>
    <source>
        <strain evidence="2 3">NBRC 102217</strain>
    </source>
</reference>
<comment type="caution">
    <text evidence="2">The sequence shown here is derived from an EMBL/GenBank/DDBJ whole genome shotgun (WGS) entry which is preliminary data.</text>
</comment>
<dbReference type="InterPro" id="IPR010982">
    <property type="entry name" value="Lambda_DNA-bd_dom_sf"/>
</dbReference>
<name>V5FEH9_9VIBR</name>
<dbReference type="Gene3D" id="1.10.260.40">
    <property type="entry name" value="lambda repressor-like DNA-binding domains"/>
    <property type="match status" value="1"/>
</dbReference>
<evidence type="ECO:0000313" key="3">
    <source>
        <dbReference type="Proteomes" id="UP000017800"/>
    </source>
</evidence>
<dbReference type="AlphaFoldDB" id="V5FEH9"/>
<accession>V5FEH9</accession>